<keyword evidence="4" id="KW-0175">Coiled coil</keyword>
<feature type="chain" id="PRO_5035762540" evidence="5">
    <location>
        <begin position="17"/>
        <end position="309"/>
    </location>
</feature>
<dbReference type="EMBL" id="CAJPWZ010001795">
    <property type="protein sequence ID" value="CAG2224008.1"/>
    <property type="molecule type" value="Genomic_DNA"/>
</dbReference>
<organism evidence="7 8">
    <name type="scientific">Mytilus edulis</name>
    <name type="common">Blue mussel</name>
    <dbReference type="NCBI Taxonomy" id="6550"/>
    <lineage>
        <taxon>Eukaryota</taxon>
        <taxon>Metazoa</taxon>
        <taxon>Spiralia</taxon>
        <taxon>Lophotrochozoa</taxon>
        <taxon>Mollusca</taxon>
        <taxon>Bivalvia</taxon>
        <taxon>Autobranchia</taxon>
        <taxon>Pteriomorphia</taxon>
        <taxon>Mytilida</taxon>
        <taxon>Mytiloidea</taxon>
        <taxon>Mytilidae</taxon>
        <taxon>Mytilinae</taxon>
        <taxon>Mytilus</taxon>
    </lineage>
</organism>
<evidence type="ECO:0000256" key="2">
    <source>
        <dbReference type="ARBA" id="ARBA00022525"/>
    </source>
</evidence>
<gene>
    <name evidence="7" type="ORF">MEDL_37296</name>
</gene>
<evidence type="ECO:0000313" key="7">
    <source>
        <dbReference type="EMBL" id="CAG2224008.1"/>
    </source>
</evidence>
<dbReference type="Proteomes" id="UP000683360">
    <property type="component" value="Unassembled WGS sequence"/>
</dbReference>
<keyword evidence="3 5" id="KW-0732">Signal</keyword>
<sequence length="309" mass="35389">MALILLLVFFFYPGQADVMIGGTVGQDGDLRLVLEELQYLRAEVKHIKDDFRKLETDNTNLLQENAKMKQKFETENKHLLQQNTKMKKQIDSVQSVNEVLINDVYYIKKENKDLKTKINAIVSNQNQTKRLHNHNKHSNNMTHEQFETNHVMNKDFLTPTPAAHMLIAFTAILSKDVILGPLQTVEYDKVLTNIGHAYDSRHGHFTAPIHGVYIIAATSCSYDGNVLRTEIVHNGVQVVAMYAADWDMGGHTIFVELNKDDMIWVRHLNEGQQTIHSKLGTCIVHFPVRYLAVFKTRSTSENPDYMLIN</sequence>
<dbReference type="Gene3D" id="2.60.120.40">
    <property type="match status" value="1"/>
</dbReference>
<dbReference type="SMART" id="SM00110">
    <property type="entry name" value="C1Q"/>
    <property type="match status" value="1"/>
</dbReference>
<comment type="subcellular location">
    <subcellularLocation>
        <location evidence="1">Secreted</location>
    </subcellularLocation>
</comment>
<dbReference type="PROSITE" id="PS50871">
    <property type="entry name" value="C1Q"/>
    <property type="match status" value="1"/>
</dbReference>
<dbReference type="InterPro" id="IPR001073">
    <property type="entry name" value="C1q_dom"/>
</dbReference>
<dbReference type="AlphaFoldDB" id="A0A8S3T074"/>
<evidence type="ECO:0000256" key="5">
    <source>
        <dbReference type="SAM" id="SignalP"/>
    </source>
</evidence>
<dbReference type="Pfam" id="PF00386">
    <property type="entry name" value="C1q"/>
    <property type="match status" value="1"/>
</dbReference>
<evidence type="ECO:0000256" key="4">
    <source>
        <dbReference type="SAM" id="Coils"/>
    </source>
</evidence>
<accession>A0A8S3T074</accession>
<dbReference type="InterPro" id="IPR050822">
    <property type="entry name" value="Cerebellin_Synaptic_Org"/>
</dbReference>
<evidence type="ECO:0000259" key="6">
    <source>
        <dbReference type="PROSITE" id="PS50871"/>
    </source>
</evidence>
<feature type="coiled-coil region" evidence="4">
    <location>
        <begin position="37"/>
        <end position="89"/>
    </location>
</feature>
<feature type="domain" description="C1q" evidence="6">
    <location>
        <begin position="162"/>
        <end position="297"/>
    </location>
</feature>
<name>A0A8S3T074_MYTED</name>
<protein>
    <submittedName>
        <fullName evidence="7">C1QL</fullName>
    </submittedName>
</protein>
<evidence type="ECO:0000313" key="8">
    <source>
        <dbReference type="Proteomes" id="UP000683360"/>
    </source>
</evidence>
<evidence type="ECO:0000256" key="1">
    <source>
        <dbReference type="ARBA" id="ARBA00004613"/>
    </source>
</evidence>
<dbReference type="GO" id="GO:0005576">
    <property type="term" value="C:extracellular region"/>
    <property type="evidence" value="ECO:0007669"/>
    <property type="project" value="UniProtKB-SubCell"/>
</dbReference>
<evidence type="ECO:0000256" key="3">
    <source>
        <dbReference type="ARBA" id="ARBA00022729"/>
    </source>
</evidence>
<keyword evidence="8" id="KW-1185">Reference proteome</keyword>
<dbReference type="PANTHER" id="PTHR22923">
    <property type="entry name" value="CEREBELLIN-RELATED"/>
    <property type="match status" value="1"/>
</dbReference>
<dbReference type="PANTHER" id="PTHR22923:SF116">
    <property type="entry name" value="C1Q DOMAIN-CONTAINING PROTEIN"/>
    <property type="match status" value="1"/>
</dbReference>
<keyword evidence="2" id="KW-0964">Secreted</keyword>
<dbReference type="OrthoDB" id="6082753at2759"/>
<proteinExistence type="predicted"/>
<reference evidence="7" key="1">
    <citation type="submission" date="2021-03" db="EMBL/GenBank/DDBJ databases">
        <authorList>
            <person name="Bekaert M."/>
        </authorList>
    </citation>
    <scope>NUCLEOTIDE SEQUENCE</scope>
</reference>
<dbReference type="SUPFAM" id="SSF49842">
    <property type="entry name" value="TNF-like"/>
    <property type="match status" value="1"/>
</dbReference>
<comment type="caution">
    <text evidence="7">The sequence shown here is derived from an EMBL/GenBank/DDBJ whole genome shotgun (WGS) entry which is preliminary data.</text>
</comment>
<feature type="signal peptide" evidence="5">
    <location>
        <begin position="1"/>
        <end position="16"/>
    </location>
</feature>
<dbReference type="InterPro" id="IPR008983">
    <property type="entry name" value="Tumour_necrosis_fac-like_dom"/>
</dbReference>